<feature type="domain" description="LysM" evidence="4">
    <location>
        <begin position="380"/>
        <end position="424"/>
    </location>
</feature>
<keyword evidence="3" id="KW-0326">Glycosidase</keyword>
<evidence type="ECO:0000259" key="4">
    <source>
        <dbReference type="PROSITE" id="PS51782"/>
    </source>
</evidence>
<dbReference type="SMART" id="SM00641">
    <property type="entry name" value="Glyco_25"/>
    <property type="match status" value="1"/>
</dbReference>
<dbReference type="SMART" id="SM00257">
    <property type="entry name" value="LysM"/>
    <property type="match status" value="3"/>
</dbReference>
<reference evidence="5 6" key="1">
    <citation type="journal article" date="2023" name="Int. J. Syst. Evol. Microbiol.">
        <title>Ligilactobacillus ubinensis sp. nov., a novel species isolated from the wild ferment of a durian fruit (Durio zibethinus).</title>
        <authorList>
            <person name="Heng Y.C."/>
            <person name="Menon N."/>
            <person name="Chen B."/>
            <person name="Loo B.Z.L."/>
            <person name="Wong G.W.J."/>
            <person name="Lim A.C.H."/>
            <person name="Silvaraju S."/>
            <person name="Kittelmann S."/>
        </authorList>
    </citation>
    <scope>NUCLEOTIDE SEQUENCE [LARGE SCALE GENOMIC DNA]</scope>
    <source>
        <strain evidence="5 6">WILCCON 0076</strain>
    </source>
</reference>
<comment type="caution">
    <text evidence="5">The sequence shown here is derived from an EMBL/GenBank/DDBJ whole genome shotgun (WGS) entry which is preliminary data.</text>
</comment>
<evidence type="ECO:0000256" key="1">
    <source>
        <dbReference type="ARBA" id="ARBA00010646"/>
    </source>
</evidence>
<protein>
    <submittedName>
        <fullName evidence="5">LysM peptidoglycan-binding domain-containing protein</fullName>
    </submittedName>
</protein>
<dbReference type="GO" id="GO:0009253">
    <property type="term" value="P:peptidoglycan catabolic process"/>
    <property type="evidence" value="ECO:0007669"/>
    <property type="project" value="InterPro"/>
</dbReference>
<dbReference type="PROSITE" id="PS51904">
    <property type="entry name" value="GLYCOSYL_HYDROL_F25_2"/>
    <property type="match status" value="1"/>
</dbReference>
<dbReference type="SUPFAM" id="SSF54106">
    <property type="entry name" value="LysM domain"/>
    <property type="match status" value="3"/>
</dbReference>
<feature type="domain" description="LysM" evidence="4">
    <location>
        <begin position="326"/>
        <end position="370"/>
    </location>
</feature>
<dbReference type="RefSeq" id="WP_253358736.1">
    <property type="nucleotide sequence ID" value="NZ_JAIULA010000001.1"/>
</dbReference>
<dbReference type="AlphaFoldDB" id="A0A9X2JK19"/>
<organism evidence="5 6">
    <name type="scientific">Ligilactobacillus ubinensis</name>
    <dbReference type="NCBI Taxonomy" id="2876789"/>
    <lineage>
        <taxon>Bacteria</taxon>
        <taxon>Bacillati</taxon>
        <taxon>Bacillota</taxon>
        <taxon>Bacilli</taxon>
        <taxon>Lactobacillales</taxon>
        <taxon>Lactobacillaceae</taxon>
        <taxon>Ligilactobacillus</taxon>
    </lineage>
</organism>
<dbReference type="Gene3D" id="3.20.20.80">
    <property type="entry name" value="Glycosidases"/>
    <property type="match status" value="1"/>
</dbReference>
<evidence type="ECO:0000313" key="5">
    <source>
        <dbReference type="EMBL" id="MCP0885928.1"/>
    </source>
</evidence>
<dbReference type="SUPFAM" id="SSF51445">
    <property type="entry name" value="(Trans)glycosidases"/>
    <property type="match status" value="1"/>
</dbReference>
<keyword evidence="2" id="KW-0378">Hydrolase</keyword>
<dbReference type="InterPro" id="IPR018392">
    <property type="entry name" value="LysM"/>
</dbReference>
<keyword evidence="6" id="KW-1185">Reference proteome</keyword>
<comment type="similarity">
    <text evidence="1">Belongs to the glycosyl hydrolase 25 family.</text>
</comment>
<name>A0A9X2JK19_9LACO</name>
<proteinExistence type="inferred from homology"/>
<feature type="domain" description="LysM" evidence="4">
    <location>
        <begin position="259"/>
        <end position="303"/>
    </location>
</feature>
<dbReference type="CDD" id="cd00118">
    <property type="entry name" value="LysM"/>
    <property type="match status" value="3"/>
</dbReference>
<dbReference type="GO" id="GO:0003796">
    <property type="term" value="F:lysozyme activity"/>
    <property type="evidence" value="ECO:0007669"/>
    <property type="project" value="InterPro"/>
</dbReference>
<sequence length="425" mass="45551">MKLKKKIILGVISFVTLFLVAVKISANTLGFDVAHYQDSSLSYMQTLKSNGGSFVIVKLGGSGGSEGKHYQNPSASAQLANAANAGMNVGGYFWGQFGSSVSSAKSMASLALSDAKADGLKKGSVIALDYEAGASSDKEANTTAIIAFMQAIEDGRYKPVLYSGYSYLKTYINSDEIGQKFGTVLWVARYKTTSAQTAPDFNYFPSMNYVALWQYGDNVYGLDGDADLIGIMSSGGGVTTTTKVTATTATSSDATVTVKTYTVKSGDSWWKIAKTYNVDMNNLAALNNKTTSDYIYPGEVLKLSGKITNNVSKSNSKNSTSKTTNSTYTVKSGDTLSEIAAKYNTTYYKLANLNGIKSPYIIYVGESLKVSGSTATSNKVYYTVKKGNTVSYIANKYSTTITKIKTLNNLSNVNLVYVGQSLRVK</sequence>
<dbReference type="PANTHER" id="PTHR33734">
    <property type="entry name" value="LYSM DOMAIN-CONTAINING GPI-ANCHORED PROTEIN 2"/>
    <property type="match status" value="1"/>
</dbReference>
<dbReference type="InterPro" id="IPR017853">
    <property type="entry name" value="GH"/>
</dbReference>
<dbReference type="InterPro" id="IPR018077">
    <property type="entry name" value="Glyco_hydro_fam25_subgr"/>
</dbReference>
<accession>A0A9X2JK19</accession>
<dbReference type="InterPro" id="IPR036779">
    <property type="entry name" value="LysM_dom_sf"/>
</dbReference>
<dbReference type="PANTHER" id="PTHR33734:SF22">
    <property type="entry name" value="MEMBRANE-BOUND LYTIC MUREIN TRANSGLYCOSYLASE D"/>
    <property type="match status" value="1"/>
</dbReference>
<evidence type="ECO:0000313" key="6">
    <source>
        <dbReference type="Proteomes" id="UP001139006"/>
    </source>
</evidence>
<dbReference type="GO" id="GO:0016998">
    <property type="term" value="P:cell wall macromolecule catabolic process"/>
    <property type="evidence" value="ECO:0007669"/>
    <property type="project" value="InterPro"/>
</dbReference>
<dbReference type="Pfam" id="PF01476">
    <property type="entry name" value="LysM"/>
    <property type="match status" value="3"/>
</dbReference>
<evidence type="ECO:0000256" key="2">
    <source>
        <dbReference type="ARBA" id="ARBA00022801"/>
    </source>
</evidence>
<dbReference type="Proteomes" id="UP001139006">
    <property type="component" value="Unassembled WGS sequence"/>
</dbReference>
<dbReference type="Gene3D" id="3.10.350.10">
    <property type="entry name" value="LysM domain"/>
    <property type="match status" value="3"/>
</dbReference>
<gene>
    <name evidence="5" type="ORF">LB941_01085</name>
</gene>
<dbReference type="InterPro" id="IPR002053">
    <property type="entry name" value="Glyco_hydro_25"/>
</dbReference>
<dbReference type="EMBL" id="JAIULA010000001">
    <property type="protein sequence ID" value="MCP0885928.1"/>
    <property type="molecule type" value="Genomic_DNA"/>
</dbReference>
<dbReference type="GO" id="GO:0008932">
    <property type="term" value="F:lytic endotransglycosylase activity"/>
    <property type="evidence" value="ECO:0007669"/>
    <property type="project" value="TreeGrafter"/>
</dbReference>
<dbReference type="PROSITE" id="PS51782">
    <property type="entry name" value="LYSM"/>
    <property type="match status" value="3"/>
</dbReference>
<evidence type="ECO:0000256" key="3">
    <source>
        <dbReference type="ARBA" id="ARBA00023295"/>
    </source>
</evidence>
<dbReference type="Pfam" id="PF01183">
    <property type="entry name" value="Glyco_hydro_25"/>
    <property type="match status" value="1"/>
</dbReference>